<protein>
    <submittedName>
        <fullName evidence="1">Unannotated protein</fullName>
    </submittedName>
</protein>
<dbReference type="AlphaFoldDB" id="A0A6J6WL94"/>
<dbReference type="EMBL" id="CAFAAG010000002">
    <property type="protein sequence ID" value="CAB4783798.1"/>
    <property type="molecule type" value="Genomic_DNA"/>
</dbReference>
<accession>A0A6J6WL94</accession>
<dbReference type="InterPro" id="IPR027839">
    <property type="entry name" value="DUF4432"/>
</dbReference>
<proteinExistence type="predicted"/>
<dbReference type="InterPro" id="IPR014718">
    <property type="entry name" value="GH-type_carb-bd"/>
</dbReference>
<sequence>MNNYLNKDLKSQIGDISQIASVRPIRLSDGPDDGTRALDIRMAGGLHVLVLTDRGMDIGPAWYEGHPLAWISPTGMVHPAYGDDSNWLRLFHGGLLVTAGLENVGLPNEDEGRIHGLHGRLSLTPARNVRWEMSTETPGTLEVKGTVREVVVHGSNLALHRTLRFRAGSAVMEIHDEVENLGFEPTPFMLLYHFNLGYPVLDEGARFFAPPRTSLPFDEASISGTASHETVTSSRSDAAVEVFKHVLDSPLPEWSVTGVINNGFTPSNGIGASITYRPSQLANLWQWRMMGEGRYVMGIEPANCGLAGRASERKSGTLDILEPGEKRSFDLRFAAATGDKLSQLSKPVTTFI</sequence>
<reference evidence="1" key="1">
    <citation type="submission" date="2020-05" db="EMBL/GenBank/DDBJ databases">
        <authorList>
            <person name="Chiriac C."/>
            <person name="Salcher M."/>
            <person name="Ghai R."/>
            <person name="Kavagutti S V."/>
        </authorList>
    </citation>
    <scope>NUCLEOTIDE SEQUENCE</scope>
</reference>
<evidence type="ECO:0000313" key="1">
    <source>
        <dbReference type="EMBL" id="CAB4783798.1"/>
    </source>
</evidence>
<organism evidence="1">
    <name type="scientific">freshwater metagenome</name>
    <dbReference type="NCBI Taxonomy" id="449393"/>
    <lineage>
        <taxon>unclassified sequences</taxon>
        <taxon>metagenomes</taxon>
        <taxon>ecological metagenomes</taxon>
    </lineage>
</organism>
<dbReference type="GO" id="GO:0030246">
    <property type="term" value="F:carbohydrate binding"/>
    <property type="evidence" value="ECO:0007669"/>
    <property type="project" value="InterPro"/>
</dbReference>
<name>A0A6J6WL94_9ZZZZ</name>
<dbReference type="Pfam" id="PF14486">
    <property type="entry name" value="DUF4432"/>
    <property type="match status" value="1"/>
</dbReference>
<dbReference type="Gene3D" id="2.70.98.10">
    <property type="match status" value="1"/>
</dbReference>
<gene>
    <name evidence="1" type="ORF">UFOPK2975_00078</name>
</gene>
<dbReference type="CDD" id="cd09023">
    <property type="entry name" value="Aldose_epim_Ec_c4013"/>
    <property type="match status" value="1"/>
</dbReference>